<keyword evidence="6" id="KW-0472">Membrane</keyword>
<dbReference type="EMBL" id="JAVFKD010000012">
    <property type="protein sequence ID" value="KAK5993735.1"/>
    <property type="molecule type" value="Genomic_DNA"/>
</dbReference>
<evidence type="ECO:0000256" key="5">
    <source>
        <dbReference type="ARBA" id="ARBA00023128"/>
    </source>
</evidence>
<comment type="caution">
    <text evidence="9">The sequence shown here is derived from an EMBL/GenBank/DDBJ whole genome shotgun (WGS) entry which is preliminary data.</text>
</comment>
<keyword evidence="10" id="KW-1185">Reference proteome</keyword>
<dbReference type="InterPro" id="IPR052374">
    <property type="entry name" value="SERAC1"/>
</dbReference>
<dbReference type="Gene3D" id="3.40.50.1820">
    <property type="entry name" value="alpha/beta hydrolase"/>
    <property type="match status" value="1"/>
</dbReference>
<dbReference type="InterPro" id="IPR029058">
    <property type="entry name" value="AB_hydrolase_fold"/>
</dbReference>
<evidence type="ECO:0000313" key="9">
    <source>
        <dbReference type="EMBL" id="KAK5993735.1"/>
    </source>
</evidence>
<feature type="region of interest" description="Disordered" evidence="7">
    <location>
        <begin position="470"/>
        <end position="531"/>
    </location>
</feature>
<dbReference type="Proteomes" id="UP001338125">
    <property type="component" value="Unassembled WGS sequence"/>
</dbReference>
<evidence type="ECO:0000313" key="10">
    <source>
        <dbReference type="Proteomes" id="UP001338125"/>
    </source>
</evidence>
<proteinExistence type="predicted"/>
<evidence type="ECO:0000256" key="2">
    <source>
        <dbReference type="ARBA" id="ARBA00004240"/>
    </source>
</evidence>
<evidence type="ECO:0000256" key="7">
    <source>
        <dbReference type="SAM" id="MobiDB-lite"/>
    </source>
</evidence>
<gene>
    <name evidence="9" type="ORF">PT974_07172</name>
</gene>
<feature type="domain" description="DUF7580" evidence="8">
    <location>
        <begin position="145"/>
        <end position="461"/>
    </location>
</feature>
<keyword evidence="5" id="KW-0496">Mitochondrion</keyword>
<comment type="subcellular location">
    <subcellularLocation>
        <location evidence="2">Endoplasmic reticulum</location>
    </subcellularLocation>
    <subcellularLocation>
        <location evidence="3">Membrane</location>
    </subcellularLocation>
    <subcellularLocation>
        <location evidence="1">Mitochondrion</location>
    </subcellularLocation>
</comment>
<sequence>MSFEAQLHCILLPQHTLDTSLDEVSFAKFCSQLQRLCTLLDSLVDTIILRKDDFQKEIDSALTTGASTYPSLTGLIDHMDRLIPDSTEVFDYLSGPNQKLFKFPEEGLKKATEILIESDTYLSRLFTSTARPTAELLQTAKRFAWEDTTLRDHALTVFDTLFESFTCQKDHQILMKLQCGLEGVEASPRLNLLLSCPGLDVWQEAICNPNSNSIESISEVHDICNQLQLVAGQNQELCLQICQQRLFGVWAWPTTGKRHLKTLGNQSLDQILELGSFKPCDAKSHFTNRSTVLRYKPREKRFLAMNLGYCLLDFFDAELNSKSIHFLVPAGSPTQSELPYISFASKLPTSPEFRNYKLGHPVLLSFAKLLLEIDEGERIPLEITLHREKNKQAYTDILDYLDELELERAQDAYLEAVRGCLNVHLAISKSLKNIDFDSKEAILKIREELYRHIVQRLEFAFDATVPKSKKRRLSGPLHDSPSISKSNLHPSATRPSVSSWNLSTDTTTGVKQEPPSKRSRPTLPTEKRETRRLPQQLESRIVFRARGIPRDWNQGTLQAFLEANIISAGLIVATVYFRTEPIQLQATSFEVAWSIPLDLPSPIRFITLDKSFHGLTTLHSPVMGDHKLDVIAISGIGSHAFGSFREKGGDHMWLRDSLPDDLIEGDTNRSMARIMIYGYESSIPGSESTQNLEDLAISFRHTLANVPKGKPIILIAHSLRGLVAIMSLSRSKLSDDQRLLKSIYGIVFFGVPHNGMNITSLVAMAGNGPNRFLVESIGSSASQILSIQQREFQIAFPERDDSEVFCFFETLQSPTAKQDEDGNWKMNGPKEVLVNKASATQCRPWDNDPGRICPINRNHSEMVKFRRNDPEYDRVIQILKGMARRALESQ</sequence>
<dbReference type="InterPro" id="IPR056002">
    <property type="entry name" value="DUF7580"/>
</dbReference>
<dbReference type="SUPFAM" id="SSF53474">
    <property type="entry name" value="alpha/beta-Hydrolases"/>
    <property type="match status" value="1"/>
</dbReference>
<dbReference type="PANTHER" id="PTHR48182">
    <property type="entry name" value="PROTEIN SERAC1"/>
    <property type="match status" value="1"/>
</dbReference>
<reference evidence="9 10" key="1">
    <citation type="submission" date="2024-01" db="EMBL/GenBank/DDBJ databases">
        <title>Complete genome of Cladobotryum mycophilum ATHUM6906.</title>
        <authorList>
            <person name="Christinaki A.C."/>
            <person name="Myridakis A.I."/>
            <person name="Kouvelis V.N."/>
        </authorList>
    </citation>
    <scope>NUCLEOTIDE SEQUENCE [LARGE SCALE GENOMIC DNA]</scope>
    <source>
        <strain evidence="9 10">ATHUM6906</strain>
    </source>
</reference>
<feature type="compositionally biased region" description="Polar residues" evidence="7">
    <location>
        <begin position="481"/>
        <end position="510"/>
    </location>
</feature>
<dbReference type="Pfam" id="PF24476">
    <property type="entry name" value="DUF7580"/>
    <property type="match status" value="1"/>
</dbReference>
<accession>A0ABR0SPQ9</accession>
<evidence type="ECO:0000259" key="8">
    <source>
        <dbReference type="Pfam" id="PF24476"/>
    </source>
</evidence>
<protein>
    <recommendedName>
        <fullName evidence="8">DUF7580 domain-containing protein</fullName>
    </recommendedName>
</protein>
<keyword evidence="4" id="KW-0256">Endoplasmic reticulum</keyword>
<organism evidence="9 10">
    <name type="scientific">Cladobotryum mycophilum</name>
    <dbReference type="NCBI Taxonomy" id="491253"/>
    <lineage>
        <taxon>Eukaryota</taxon>
        <taxon>Fungi</taxon>
        <taxon>Dikarya</taxon>
        <taxon>Ascomycota</taxon>
        <taxon>Pezizomycotina</taxon>
        <taxon>Sordariomycetes</taxon>
        <taxon>Hypocreomycetidae</taxon>
        <taxon>Hypocreales</taxon>
        <taxon>Hypocreaceae</taxon>
        <taxon>Cladobotryum</taxon>
    </lineage>
</organism>
<name>A0ABR0SPQ9_9HYPO</name>
<evidence type="ECO:0000256" key="1">
    <source>
        <dbReference type="ARBA" id="ARBA00004173"/>
    </source>
</evidence>
<evidence type="ECO:0000256" key="4">
    <source>
        <dbReference type="ARBA" id="ARBA00022824"/>
    </source>
</evidence>
<dbReference type="PANTHER" id="PTHR48182:SF2">
    <property type="entry name" value="PROTEIN SERAC1"/>
    <property type="match status" value="1"/>
</dbReference>
<evidence type="ECO:0000256" key="3">
    <source>
        <dbReference type="ARBA" id="ARBA00004370"/>
    </source>
</evidence>
<evidence type="ECO:0000256" key="6">
    <source>
        <dbReference type="ARBA" id="ARBA00023136"/>
    </source>
</evidence>